<dbReference type="PANTHER" id="PTHR43074">
    <property type="entry name" value="OMEGA-3 POLYUNSATURATED FATTY ACID SYNTHASE PFAB-RELATED"/>
    <property type="match status" value="1"/>
</dbReference>
<keyword evidence="1" id="KW-0596">Phosphopantetheine</keyword>
<dbReference type="Pfam" id="PF00698">
    <property type="entry name" value="Acyl_transf_1"/>
    <property type="match status" value="1"/>
</dbReference>
<dbReference type="InterPro" id="IPR014043">
    <property type="entry name" value="Acyl_transferase_dom"/>
</dbReference>
<feature type="region of interest" description="Disordered" evidence="5">
    <location>
        <begin position="966"/>
        <end position="1007"/>
    </location>
</feature>
<dbReference type="eggNOG" id="COG3321">
    <property type="taxonomic scope" value="Bacteria"/>
</dbReference>
<keyword evidence="3" id="KW-0808">Transferase</keyword>
<dbReference type="OrthoDB" id="9778690at2"/>
<dbReference type="PROSITE" id="PS00606">
    <property type="entry name" value="KS3_1"/>
    <property type="match status" value="1"/>
</dbReference>
<dbReference type="PROSITE" id="PS52004">
    <property type="entry name" value="KS3_2"/>
    <property type="match status" value="1"/>
</dbReference>
<keyword evidence="4" id="KW-0175">Coiled coil</keyword>
<dbReference type="GO" id="GO:0000287">
    <property type="term" value="F:magnesium ion binding"/>
    <property type="evidence" value="ECO:0007669"/>
    <property type="project" value="InterPro"/>
</dbReference>
<dbReference type="SUPFAM" id="SSF56214">
    <property type="entry name" value="4'-phosphopantetheinyl transferase"/>
    <property type="match status" value="2"/>
</dbReference>
<dbReference type="InterPro" id="IPR037143">
    <property type="entry name" value="4-PPantetheinyl_Trfase_dom_sf"/>
</dbReference>
<dbReference type="KEGG" id="pbr:PB2503_07479"/>
<dbReference type="eggNOG" id="COG2977">
    <property type="taxonomic scope" value="Bacteria"/>
</dbReference>
<dbReference type="Gene3D" id="3.90.470.20">
    <property type="entry name" value="4'-phosphopantetheinyl transferase domain"/>
    <property type="match status" value="1"/>
</dbReference>
<name>E0TFF2_PARBH</name>
<evidence type="ECO:0000256" key="3">
    <source>
        <dbReference type="ARBA" id="ARBA00022679"/>
    </source>
</evidence>
<evidence type="ECO:0000313" key="8">
    <source>
        <dbReference type="Proteomes" id="UP000001302"/>
    </source>
</evidence>
<dbReference type="Proteomes" id="UP000001302">
    <property type="component" value="Chromosome"/>
</dbReference>
<dbReference type="Gene3D" id="3.40.47.10">
    <property type="match status" value="1"/>
</dbReference>
<sequence length="1252" mass="135789">MTKPLDIAIVGMDGMFAKAPDKEIFWSNILNKVNAITEASDEWLGEERLLDPDAPLEKLRIYTRRGGFLHDISRFDPRPYGTMPISVLGGEADQFLALHGTALALRDGGYGEDRDFDRSRVGVIFGHAIHANRGNVNGFQHAIMVDQVLHTLDHLLPDMSDATRDEAEKILRKRLPKFSVDTLPALVPNMMTGRICNRLDLQGPNYILDGACASTSLALLAAADELRSGRADMMLAGGVNTTTSSLVYGVFCQLGALSRNEQVRPFSAHADGTLLGEGQGVFLLKRLEDALQNEDQIHAVIKGVGISSDGRSSGLMAPFQRGEEQAIARAYENTGIDPNSIDLLEAHGTGIPLGDRTEVNAMRAVFGERTGGVPHIALGSVKSMVGHTIPAAGAASLIKVTMALKEGILPPTLVEERNPDLGLETTPFYLNREPRPWLRRKDQPRRAGINSFGFGGINSHISVEESPYASMSDLPVFGTRRVWGPELFTWAANSKEDLLGTLRTAQNALAEGESSQQAFTTFADQTVDKAASDGGNHRLAFVAKDFDSLKKKLETAEKRLADKDEADFGIVKSGIFYASDAKQGKVAFMYPGEHSQYAGMLSDILFTSPTTHRWMERLEDLFGDSRAIAHRQLLFGPRDEYTEEERKLADETLARVEEGSEAVFFTDMAYFRLLSSLGVKPDAMIGHSTGENAALISSNVIGLNEEGVSNFIRSMNTIFQSIEERGEIPSGTLLNVGAVAPEAIQDVLGRFPDVRFTMDNCPNQAIIFGPKDVMETVGKELAGKGGVVTPLPLSWAYHTEFIKPLADEFHALFQGAPIGEPIATLYSCSTAEPYPDAPADIFDTAAQQYMTRVRFTDVIQRMYNDGVRSFIEVGAGSSLQGFVKDILKADDVLVASCDNRKRSPLESLLTLLGQLFTVQLLPDAAVLKPTVRTDYENVSDDPRLPSELPLIHLDEDSAEKLRQTLKVTSSGAPAASAGQAAPSAPSSQPSPAAPAGVAPAAQPGGARQTVEPVFHRIDQMLAVPQSVRLWRAQVADRPSEDDLQRWATRLDEGTRNEWVQRFAKSHPMRRQEWLLARILAKHAVADYLGLPSGDPVVIGQHASGQPMAVVTHAGAVPTAAPPLSIAHKDGMAVIGVGASAIGADIERVGIVRDSVGMAERILTDDERYYLDQARSRSAALVTFWALKEATAKLLAAPFVGQERAFVVDAIREDTGEAMVGFAGTMVRASFRVVGEYVYAVAYYEAAAAQAAE</sequence>
<feature type="domain" description="Ketosynthase family 3 (KS3)" evidence="6">
    <location>
        <begin position="4"/>
        <end position="465"/>
    </location>
</feature>
<protein>
    <submittedName>
        <fullName evidence="7">Putative glycolipid synthase</fullName>
    </submittedName>
</protein>
<dbReference type="STRING" id="314260.PB2503_07479"/>
<dbReference type="RefSeq" id="WP_013300527.1">
    <property type="nucleotide sequence ID" value="NC_014414.1"/>
</dbReference>
<dbReference type="Gene3D" id="3.30.70.250">
    <property type="entry name" value="Malonyl-CoA ACP transacylase, ACP-binding"/>
    <property type="match status" value="1"/>
</dbReference>
<accession>E0TFF2</accession>
<reference evidence="7 8" key="2">
    <citation type="journal article" date="2011" name="J. Bacteriol.">
        <title>Complete genome sequence of strain HTCC2503T of Parvularcula bermudensis, the type species of the order "Parvularculales" in the class Alphaproteobacteria.</title>
        <authorList>
            <person name="Oh H.M."/>
            <person name="Kang I."/>
            <person name="Vergin K.L."/>
            <person name="Kang D."/>
            <person name="Rhee K.H."/>
            <person name="Giovannoni S.J."/>
            <person name="Cho J.C."/>
        </authorList>
    </citation>
    <scope>NUCLEOTIDE SEQUENCE [LARGE SCALE GENOMIC DNA]</scope>
    <source>
        <strain evidence="8">ATCC BAA-594 / HTCC2503 / KCTC 12087</strain>
    </source>
</reference>
<dbReference type="InterPro" id="IPR052568">
    <property type="entry name" value="PKS-FAS_Synthase"/>
</dbReference>
<dbReference type="EMBL" id="CP002156">
    <property type="protein sequence ID" value="ADM09553.1"/>
    <property type="molecule type" value="Genomic_DNA"/>
</dbReference>
<dbReference type="InterPro" id="IPR001227">
    <property type="entry name" value="Ac_transferase_dom_sf"/>
</dbReference>
<dbReference type="InterPro" id="IPR016039">
    <property type="entry name" value="Thiolase-like"/>
</dbReference>
<dbReference type="Pfam" id="PF02801">
    <property type="entry name" value="Ketoacyl-synt_C"/>
    <property type="match status" value="1"/>
</dbReference>
<organism evidence="7 8">
    <name type="scientific">Parvularcula bermudensis (strain ATCC BAA-594 / HTCC2503 / KCTC 12087)</name>
    <dbReference type="NCBI Taxonomy" id="314260"/>
    <lineage>
        <taxon>Bacteria</taxon>
        <taxon>Pseudomonadati</taxon>
        <taxon>Pseudomonadota</taxon>
        <taxon>Alphaproteobacteria</taxon>
        <taxon>Parvularculales</taxon>
        <taxon>Parvularculaceae</taxon>
        <taxon>Parvularcula</taxon>
    </lineage>
</organism>
<dbReference type="Pfam" id="PF00109">
    <property type="entry name" value="ketoacyl-synt"/>
    <property type="match status" value="1"/>
</dbReference>
<dbReference type="GO" id="GO:0004315">
    <property type="term" value="F:3-oxoacyl-[acyl-carrier-protein] synthase activity"/>
    <property type="evidence" value="ECO:0007669"/>
    <property type="project" value="InterPro"/>
</dbReference>
<dbReference type="SUPFAM" id="SSF53901">
    <property type="entry name" value="Thiolase-like"/>
    <property type="match status" value="1"/>
</dbReference>
<dbReference type="SMART" id="SM00827">
    <property type="entry name" value="PKS_AT"/>
    <property type="match status" value="1"/>
</dbReference>
<dbReference type="InterPro" id="IPR014031">
    <property type="entry name" value="Ketoacyl_synth_C"/>
</dbReference>
<dbReference type="InterPro" id="IPR016035">
    <property type="entry name" value="Acyl_Trfase/lysoPLipase"/>
</dbReference>
<dbReference type="InterPro" id="IPR008278">
    <property type="entry name" value="4-PPantetheinyl_Trfase_dom"/>
</dbReference>
<dbReference type="HOGENOM" id="CLU_000022_31_5_5"/>
<dbReference type="InterPro" id="IPR020841">
    <property type="entry name" value="PKS_Beta-ketoAc_synthase_dom"/>
</dbReference>
<dbReference type="CDD" id="cd00833">
    <property type="entry name" value="PKS"/>
    <property type="match status" value="1"/>
</dbReference>
<dbReference type="Pfam" id="PF01648">
    <property type="entry name" value="ACPS"/>
    <property type="match status" value="1"/>
</dbReference>
<dbReference type="SUPFAM" id="SSF52151">
    <property type="entry name" value="FabD/lysophospholipase-like"/>
    <property type="match status" value="1"/>
</dbReference>
<gene>
    <name evidence="7" type="ordered locus">PB2503_07479</name>
</gene>
<keyword evidence="2" id="KW-0597">Phosphoprotein</keyword>
<evidence type="ECO:0000259" key="6">
    <source>
        <dbReference type="PROSITE" id="PS52004"/>
    </source>
</evidence>
<feature type="coiled-coil region" evidence="4">
    <location>
        <begin position="539"/>
        <end position="566"/>
    </location>
</feature>
<dbReference type="GO" id="GO:0006633">
    <property type="term" value="P:fatty acid biosynthetic process"/>
    <property type="evidence" value="ECO:0007669"/>
    <property type="project" value="InterPro"/>
</dbReference>
<keyword evidence="8" id="KW-1185">Reference proteome</keyword>
<dbReference type="PANTHER" id="PTHR43074:SF1">
    <property type="entry name" value="BETA-KETOACYL SYNTHASE FAMILY PROTEIN-RELATED"/>
    <property type="match status" value="1"/>
</dbReference>
<dbReference type="InterPro" id="IPR018201">
    <property type="entry name" value="Ketoacyl_synth_AS"/>
</dbReference>
<feature type="compositionally biased region" description="Low complexity" evidence="5">
    <location>
        <begin position="969"/>
        <end position="1006"/>
    </location>
</feature>
<evidence type="ECO:0000256" key="1">
    <source>
        <dbReference type="ARBA" id="ARBA00022450"/>
    </source>
</evidence>
<dbReference type="InterPro" id="IPR014030">
    <property type="entry name" value="Ketoacyl_synth_N"/>
</dbReference>
<dbReference type="GO" id="GO:0008897">
    <property type="term" value="F:holo-[acyl-carrier-protein] synthase activity"/>
    <property type="evidence" value="ECO:0007669"/>
    <property type="project" value="InterPro"/>
</dbReference>
<dbReference type="AlphaFoldDB" id="E0TFF2"/>
<evidence type="ECO:0000256" key="5">
    <source>
        <dbReference type="SAM" id="MobiDB-lite"/>
    </source>
</evidence>
<evidence type="ECO:0000256" key="4">
    <source>
        <dbReference type="SAM" id="Coils"/>
    </source>
</evidence>
<reference evidence="8" key="1">
    <citation type="submission" date="2010-08" db="EMBL/GenBank/DDBJ databases">
        <title>Genome sequence of Parvularcula bermudensis HTCC2503.</title>
        <authorList>
            <person name="Kang D.-M."/>
            <person name="Oh H.-M."/>
            <person name="Cho J.-C."/>
        </authorList>
    </citation>
    <scope>NUCLEOTIDE SEQUENCE [LARGE SCALE GENOMIC DNA]</scope>
    <source>
        <strain evidence="8">ATCC BAA-594 / HTCC2503 / KCTC 12087</strain>
    </source>
</reference>
<proteinExistence type="predicted"/>
<dbReference type="SMART" id="SM00825">
    <property type="entry name" value="PKS_KS"/>
    <property type="match status" value="1"/>
</dbReference>
<evidence type="ECO:0000313" key="7">
    <source>
        <dbReference type="EMBL" id="ADM09553.1"/>
    </source>
</evidence>
<dbReference type="Gene3D" id="3.40.366.10">
    <property type="entry name" value="Malonyl-Coenzyme A Acyl Carrier Protein, domain 2"/>
    <property type="match status" value="1"/>
</dbReference>
<evidence type="ECO:0000256" key="2">
    <source>
        <dbReference type="ARBA" id="ARBA00022553"/>
    </source>
</evidence>